<proteinExistence type="predicted"/>
<dbReference type="PANTHER" id="PTHR47272">
    <property type="entry name" value="DDE_TNP_1_7 DOMAIN-CONTAINING PROTEIN"/>
    <property type="match status" value="1"/>
</dbReference>
<evidence type="ECO:0000259" key="2">
    <source>
        <dbReference type="Pfam" id="PF13843"/>
    </source>
</evidence>
<dbReference type="Pfam" id="PF13843">
    <property type="entry name" value="DDE_Tnp_1_7"/>
    <property type="match status" value="1"/>
</dbReference>
<feature type="domain" description="PiggyBac transposable element-derived protein" evidence="2">
    <location>
        <begin position="140"/>
        <end position="226"/>
    </location>
</feature>
<dbReference type="PANTHER" id="PTHR47272:SF1">
    <property type="entry name" value="PIGGYBAC TRANSPOSABLE ELEMENT-DERIVED PROTEIN 3-LIKE"/>
    <property type="match status" value="1"/>
</dbReference>
<name>A0A6A4K8R0_APOLU</name>
<accession>A0A6A4K8R0</accession>
<dbReference type="OrthoDB" id="10043918at2759"/>
<dbReference type="EMBL" id="WIXP02000001">
    <property type="protein sequence ID" value="KAF6216469.1"/>
    <property type="molecule type" value="Genomic_DNA"/>
</dbReference>
<sequence length="240" mass="27813">MPFHGKKTNVIQSREHLLLTLVPKPGAESDDHLSDGEGDELDWDEERLEKGIQQLFNEIWFVDFDRDELDTAVDEKEQEATPRPSTSRGKRMRTPPIKKKKKVISTPLIMKWEKSKFTGKVTVPPCLFESATEEEQSNRTPLSYFYNFFGDDCINLIVLETNRYSLQQTGTSLNVDIKTIKAFIDLHLLMGIIDILALTDYWAKRFRQHKIADVMPLKKFLKLLPTMKSRMMTLFPKTCS</sequence>
<evidence type="ECO:0000256" key="1">
    <source>
        <dbReference type="SAM" id="MobiDB-lite"/>
    </source>
</evidence>
<dbReference type="Proteomes" id="UP000466442">
    <property type="component" value="Linkage Group LG1"/>
</dbReference>
<reference evidence="3" key="1">
    <citation type="journal article" date="2021" name="Mol. Ecol. Resour.">
        <title>Apolygus lucorum genome provides insights into omnivorousness and mesophyll feeding.</title>
        <authorList>
            <person name="Liu Y."/>
            <person name="Liu H."/>
            <person name="Wang H."/>
            <person name="Huang T."/>
            <person name="Liu B."/>
            <person name="Yang B."/>
            <person name="Yin L."/>
            <person name="Li B."/>
            <person name="Zhang Y."/>
            <person name="Zhang S."/>
            <person name="Jiang F."/>
            <person name="Zhang X."/>
            <person name="Ren Y."/>
            <person name="Wang B."/>
            <person name="Wang S."/>
            <person name="Lu Y."/>
            <person name="Wu K."/>
            <person name="Fan W."/>
            <person name="Wang G."/>
        </authorList>
    </citation>
    <scope>NUCLEOTIDE SEQUENCE</scope>
    <source>
        <strain evidence="3">12Hb</strain>
    </source>
</reference>
<comment type="caution">
    <text evidence="3">The sequence shown here is derived from an EMBL/GenBank/DDBJ whole genome shotgun (WGS) entry which is preliminary data.</text>
</comment>
<dbReference type="InterPro" id="IPR029526">
    <property type="entry name" value="PGBD"/>
</dbReference>
<dbReference type="AlphaFoldDB" id="A0A6A4K8R0"/>
<evidence type="ECO:0000313" key="4">
    <source>
        <dbReference type="Proteomes" id="UP000466442"/>
    </source>
</evidence>
<gene>
    <name evidence="3" type="ORF">GE061_000811</name>
</gene>
<feature type="region of interest" description="Disordered" evidence="1">
    <location>
        <begin position="72"/>
        <end position="96"/>
    </location>
</feature>
<organism evidence="3 4">
    <name type="scientific">Apolygus lucorum</name>
    <name type="common">Small green plant bug</name>
    <name type="synonym">Lygocoris lucorum</name>
    <dbReference type="NCBI Taxonomy" id="248454"/>
    <lineage>
        <taxon>Eukaryota</taxon>
        <taxon>Metazoa</taxon>
        <taxon>Ecdysozoa</taxon>
        <taxon>Arthropoda</taxon>
        <taxon>Hexapoda</taxon>
        <taxon>Insecta</taxon>
        <taxon>Pterygota</taxon>
        <taxon>Neoptera</taxon>
        <taxon>Paraneoptera</taxon>
        <taxon>Hemiptera</taxon>
        <taxon>Heteroptera</taxon>
        <taxon>Panheteroptera</taxon>
        <taxon>Cimicomorpha</taxon>
        <taxon>Miridae</taxon>
        <taxon>Mirini</taxon>
        <taxon>Apolygus</taxon>
    </lineage>
</organism>
<keyword evidence="4" id="KW-1185">Reference proteome</keyword>
<protein>
    <recommendedName>
        <fullName evidence="2">PiggyBac transposable element-derived protein domain-containing protein</fullName>
    </recommendedName>
</protein>
<evidence type="ECO:0000313" key="3">
    <source>
        <dbReference type="EMBL" id="KAF6216469.1"/>
    </source>
</evidence>